<dbReference type="InterPro" id="IPR050301">
    <property type="entry name" value="NTE"/>
</dbReference>
<protein>
    <submittedName>
        <fullName evidence="6">NTE family protein</fullName>
    </submittedName>
</protein>
<dbReference type="SUPFAM" id="SSF52151">
    <property type="entry name" value="FabD/lysophospholipase-like"/>
    <property type="match status" value="1"/>
</dbReference>
<keyword evidence="2" id="KW-0442">Lipid degradation</keyword>
<dbReference type="AlphaFoldDB" id="A0A840SQN3"/>
<dbReference type="Gene3D" id="3.40.1090.10">
    <property type="entry name" value="Cytosolic phospholipase A2 catalytic domain"/>
    <property type="match status" value="2"/>
</dbReference>
<feature type="domain" description="PNPLA" evidence="5">
    <location>
        <begin position="10"/>
        <end position="208"/>
    </location>
</feature>
<accession>A0A840SQN3</accession>
<comment type="caution">
    <text evidence="4">Lacks conserved residue(s) required for the propagation of feature annotation.</text>
</comment>
<evidence type="ECO:0000313" key="6">
    <source>
        <dbReference type="EMBL" id="MBB5222166.1"/>
    </source>
</evidence>
<dbReference type="PROSITE" id="PS51635">
    <property type="entry name" value="PNPLA"/>
    <property type="match status" value="1"/>
</dbReference>
<evidence type="ECO:0000256" key="3">
    <source>
        <dbReference type="ARBA" id="ARBA00023098"/>
    </source>
</evidence>
<dbReference type="GO" id="GO:0016787">
    <property type="term" value="F:hydrolase activity"/>
    <property type="evidence" value="ECO:0007669"/>
    <property type="project" value="UniProtKB-KW"/>
</dbReference>
<sequence>MARAARPINLALQGGGSHGALTWGVLDRLLEDDRIDIRAVSGTSAGAMNAVALADGFARDGAAGARAALANFWKAVSDAARLSPAQRTWADRLAGRYSLDRSPGYLWMEALGRIFSPYELNPFDLNPLRDLLAAQVDFDRVNASPVQVSVTATNVRTGLPRVFATGELTVDAVLASACLPQLYKAVEIGGEAYWNGGFSANPALYPLVANAESPDVVIVQINPLIRRRLPRTAREIINRMNEISFNTSLVKELRALAMVKKAGMPPPGSEASGGAFLHLIHVDEEVQDLAASSKLNAEWRYLSTLFERGHRWADVWLRDNFDRVGVASTLDLDRLFEEGPRPAGLPPRLTDG</sequence>
<dbReference type="RefSeq" id="WP_184148579.1">
    <property type="nucleotide sequence ID" value="NZ_JACHFM010000002.1"/>
</dbReference>
<reference evidence="6 7" key="1">
    <citation type="submission" date="2020-08" db="EMBL/GenBank/DDBJ databases">
        <title>Genomic Encyclopedia of Type Strains, Phase IV (KMG-IV): sequencing the most valuable type-strain genomes for metagenomic binning, comparative biology and taxonomic classification.</title>
        <authorList>
            <person name="Goeker M."/>
        </authorList>
    </citation>
    <scope>NUCLEOTIDE SEQUENCE [LARGE SCALE GENOMIC DNA]</scope>
    <source>
        <strain evidence="6 7">DSM 101730</strain>
    </source>
</reference>
<dbReference type="InterPro" id="IPR016035">
    <property type="entry name" value="Acyl_Trfase/lysoPLipase"/>
</dbReference>
<dbReference type="GO" id="GO:0016042">
    <property type="term" value="P:lipid catabolic process"/>
    <property type="evidence" value="ECO:0007669"/>
    <property type="project" value="UniProtKB-KW"/>
</dbReference>
<evidence type="ECO:0000256" key="2">
    <source>
        <dbReference type="ARBA" id="ARBA00022963"/>
    </source>
</evidence>
<evidence type="ECO:0000256" key="1">
    <source>
        <dbReference type="ARBA" id="ARBA00022801"/>
    </source>
</evidence>
<feature type="short sequence motif" description="GXSXG" evidence="4">
    <location>
        <begin position="42"/>
        <end position="46"/>
    </location>
</feature>
<dbReference type="PANTHER" id="PTHR14226">
    <property type="entry name" value="NEUROPATHY TARGET ESTERASE/SWISS CHEESE D.MELANOGASTER"/>
    <property type="match status" value="1"/>
</dbReference>
<dbReference type="Proteomes" id="UP000549457">
    <property type="component" value="Unassembled WGS sequence"/>
</dbReference>
<evidence type="ECO:0000259" key="5">
    <source>
        <dbReference type="PROSITE" id="PS51635"/>
    </source>
</evidence>
<evidence type="ECO:0000256" key="4">
    <source>
        <dbReference type="PROSITE-ProRule" id="PRU01161"/>
    </source>
</evidence>
<organism evidence="6 7">
    <name type="scientific">Amaricoccus macauensis</name>
    <dbReference type="NCBI Taxonomy" id="57001"/>
    <lineage>
        <taxon>Bacteria</taxon>
        <taxon>Pseudomonadati</taxon>
        <taxon>Pseudomonadota</taxon>
        <taxon>Alphaproteobacteria</taxon>
        <taxon>Rhodobacterales</taxon>
        <taxon>Paracoccaceae</taxon>
        <taxon>Amaricoccus</taxon>
    </lineage>
</organism>
<gene>
    <name evidence="6" type="ORF">HNP73_002102</name>
</gene>
<keyword evidence="1" id="KW-0378">Hydrolase</keyword>
<dbReference type="Pfam" id="PF01734">
    <property type="entry name" value="Patatin"/>
    <property type="match status" value="1"/>
</dbReference>
<dbReference type="EMBL" id="JACHFM010000002">
    <property type="protein sequence ID" value="MBB5222166.1"/>
    <property type="molecule type" value="Genomic_DNA"/>
</dbReference>
<name>A0A840SQN3_9RHOB</name>
<keyword evidence="7" id="KW-1185">Reference proteome</keyword>
<feature type="short sequence motif" description="GXGXXG" evidence="4">
    <location>
        <begin position="14"/>
        <end position="19"/>
    </location>
</feature>
<evidence type="ECO:0000313" key="7">
    <source>
        <dbReference type="Proteomes" id="UP000549457"/>
    </source>
</evidence>
<keyword evidence="3" id="KW-0443">Lipid metabolism</keyword>
<dbReference type="PANTHER" id="PTHR14226:SF78">
    <property type="entry name" value="SLR0060 PROTEIN"/>
    <property type="match status" value="1"/>
</dbReference>
<comment type="caution">
    <text evidence="6">The sequence shown here is derived from an EMBL/GenBank/DDBJ whole genome shotgun (WGS) entry which is preliminary data.</text>
</comment>
<proteinExistence type="predicted"/>
<dbReference type="InterPro" id="IPR002641">
    <property type="entry name" value="PNPLA_dom"/>
</dbReference>